<evidence type="ECO:0008006" key="3">
    <source>
        <dbReference type="Google" id="ProtNLM"/>
    </source>
</evidence>
<dbReference type="AlphaFoldDB" id="A0A0N0U6K3"/>
<reference evidence="1 2" key="1">
    <citation type="submission" date="2015-07" db="EMBL/GenBank/DDBJ databases">
        <title>The genome of Melipona quadrifasciata.</title>
        <authorList>
            <person name="Pan H."/>
            <person name="Kapheim K."/>
        </authorList>
    </citation>
    <scope>NUCLEOTIDE SEQUENCE [LARGE SCALE GENOMIC DNA]</scope>
    <source>
        <strain evidence="1">0111107301</strain>
        <tissue evidence="1">Whole body</tissue>
    </source>
</reference>
<proteinExistence type="predicted"/>
<evidence type="ECO:0000313" key="1">
    <source>
        <dbReference type="EMBL" id="KOX77132.1"/>
    </source>
</evidence>
<name>A0A0N0U6K3_9HYME</name>
<organism evidence="1 2">
    <name type="scientific">Melipona quadrifasciata</name>
    <dbReference type="NCBI Taxonomy" id="166423"/>
    <lineage>
        <taxon>Eukaryota</taxon>
        <taxon>Metazoa</taxon>
        <taxon>Ecdysozoa</taxon>
        <taxon>Arthropoda</taxon>
        <taxon>Hexapoda</taxon>
        <taxon>Insecta</taxon>
        <taxon>Pterygota</taxon>
        <taxon>Neoptera</taxon>
        <taxon>Endopterygota</taxon>
        <taxon>Hymenoptera</taxon>
        <taxon>Apocrita</taxon>
        <taxon>Aculeata</taxon>
        <taxon>Apoidea</taxon>
        <taxon>Anthophila</taxon>
        <taxon>Apidae</taxon>
        <taxon>Melipona</taxon>
    </lineage>
</organism>
<evidence type="ECO:0000313" key="2">
    <source>
        <dbReference type="Proteomes" id="UP000053105"/>
    </source>
</evidence>
<protein>
    <recommendedName>
        <fullName evidence="3">Peptidase S8 pro-domain domain-containing protein</fullName>
    </recommendedName>
</protein>
<dbReference type="InterPro" id="IPR038466">
    <property type="entry name" value="S8_pro-domain_sf"/>
</dbReference>
<dbReference type="OrthoDB" id="6156546at2759"/>
<dbReference type="EMBL" id="KQ435735">
    <property type="protein sequence ID" value="KOX77132.1"/>
    <property type="molecule type" value="Genomic_DNA"/>
</dbReference>
<sequence>MVFRCATLAATYVDCGIYKIQADSIIKHQYFTQLYSMFLNLVDEMMVQASSLCVLLVVLIGALLVKSEPGPRPRPTPIYSNQFAVHVPDGPDAAAEVAAKYGFDNYGQSRSSLGGGIKRDGSLHGSERLGVSVFQGAIAQYQTTPLLLEVYPTPPRESRDPNQPMANFRCVSVAPGEVTPAKITFNDKNITLVWWNCISSLGKYSVRGLLCSENTRPDNERKVSRHLEICKNQQGRPIGRTCDLCCQKKRQILERQQARKNLHLSSFLLKIWKMKKGDDIVCFDIICTVSNILLKPGFVNFNENRLISRGKNRSLNKDYKLFNRQSEFLLMIDRMTNKNANGNLQCSASLNLLGILTPDSERKENLRSIDTLFLSQKVILAKTWLIHEIPPGSSRARSLNPDDRFVGEQSASESVGICQEYACTRDVQMRRYLDSIGPVILRYNQFLALSRHDYESIYFCHPLNPDDSRVRVILVDRLLAPILLANQRSNVEREKECTKEFAKENRKHGTEYEDYDQTKIHDMAHDFYYYKITNEYLLAKTEPPFCNTCNQLITSQHLLHDCRKYPNLRNKYCLNPSTVLTCLETTKKFFPFLQIFHTTEFVEHAVHSRFRPVEVKKFNYSSSGCSTITATILGLYLILIQYKNYHLLIFYFFETNLMYVKQVRIIAELIFFSKGKREFLRICFLIFPVGRRFIFAFLHSVTRHFFGNNSGHRGLHLDHATVKFSRIDQREETHVCSKIMTCFSDLACQNKSFVPLKSELTGGPRSLH</sequence>
<gene>
    <name evidence="1" type="ORF">WN51_10222</name>
</gene>
<dbReference type="Proteomes" id="UP000053105">
    <property type="component" value="Unassembled WGS sequence"/>
</dbReference>
<keyword evidence="2" id="KW-1185">Reference proteome</keyword>
<accession>A0A0N0U6K3</accession>
<dbReference type="SUPFAM" id="SSF54897">
    <property type="entry name" value="Protease propeptides/inhibitors"/>
    <property type="match status" value="1"/>
</dbReference>
<dbReference type="Gene3D" id="3.30.70.850">
    <property type="entry name" value="Peptidase S8, pro-domain"/>
    <property type="match status" value="1"/>
</dbReference>